<protein>
    <submittedName>
        <fullName evidence="2">Uncharacterized protein</fullName>
    </submittedName>
</protein>
<organism evidence="2 3">
    <name type="scientific">Pseudomonas iridis</name>
    <dbReference type="NCBI Taxonomy" id="2710587"/>
    <lineage>
        <taxon>Bacteria</taxon>
        <taxon>Pseudomonadati</taxon>
        <taxon>Pseudomonadota</taxon>
        <taxon>Gammaproteobacteria</taxon>
        <taxon>Pseudomonadales</taxon>
        <taxon>Pseudomonadaceae</taxon>
        <taxon>Pseudomonas</taxon>
    </lineage>
</organism>
<keyword evidence="3" id="KW-1185">Reference proteome</keyword>
<feature type="region of interest" description="Disordered" evidence="1">
    <location>
        <begin position="1"/>
        <end position="51"/>
    </location>
</feature>
<proteinExistence type="predicted"/>
<dbReference type="Proteomes" id="UP001617296">
    <property type="component" value="Unassembled WGS sequence"/>
</dbReference>
<comment type="caution">
    <text evidence="2">The sequence shown here is derived from an EMBL/GenBank/DDBJ whole genome shotgun (WGS) entry which is preliminary data.</text>
</comment>
<dbReference type="EMBL" id="JBIUVY010000010">
    <property type="protein sequence ID" value="MFJ2286481.1"/>
    <property type="molecule type" value="Genomic_DNA"/>
</dbReference>
<name>A0ABW8DL00_9PSED</name>
<sequence>MTVYEKNANGKSGRAAMQAIRAEKSARAAMPPEFQGLLPNVPGDEENKVPKDLQSDYHSADIESSIPTDDPGGIAIVEEWHTSGGAQRPGNSVKRYRNTDITFCLYER</sequence>
<accession>A0ABW8DL00</accession>
<gene>
    <name evidence="2" type="ORF">ACIOUF_08990</name>
</gene>
<evidence type="ECO:0000256" key="1">
    <source>
        <dbReference type="SAM" id="MobiDB-lite"/>
    </source>
</evidence>
<reference evidence="2 3" key="1">
    <citation type="submission" date="2024-10" db="EMBL/GenBank/DDBJ databases">
        <title>The Natural Products Discovery Center: Release of the First 8490 Sequenced Strains for Exploring Actinobacteria Biosynthetic Diversity.</title>
        <authorList>
            <person name="Kalkreuter E."/>
            <person name="Kautsar S.A."/>
            <person name="Yang D."/>
            <person name="Bader C.D."/>
            <person name="Teijaro C.N."/>
            <person name="Fluegel L."/>
            <person name="Davis C.M."/>
            <person name="Simpson J.R."/>
            <person name="Lauterbach L."/>
            <person name="Steele A.D."/>
            <person name="Gui C."/>
            <person name="Meng S."/>
            <person name="Li G."/>
            <person name="Viehrig K."/>
            <person name="Ye F."/>
            <person name="Su P."/>
            <person name="Kiefer A.F."/>
            <person name="Nichols A."/>
            <person name="Cepeda A.J."/>
            <person name="Yan W."/>
            <person name="Fan B."/>
            <person name="Jiang Y."/>
            <person name="Adhikari A."/>
            <person name="Zheng C.-J."/>
            <person name="Schuster L."/>
            <person name="Cowan T.M."/>
            <person name="Smanski M.J."/>
            <person name="Chevrette M.G."/>
            <person name="De Carvalho L.P.S."/>
            <person name="Shen B."/>
        </authorList>
    </citation>
    <scope>NUCLEOTIDE SEQUENCE [LARGE SCALE GENOMIC DNA]</scope>
    <source>
        <strain evidence="2 3">NPDC087689</strain>
    </source>
</reference>
<evidence type="ECO:0000313" key="3">
    <source>
        <dbReference type="Proteomes" id="UP001617296"/>
    </source>
</evidence>
<evidence type="ECO:0000313" key="2">
    <source>
        <dbReference type="EMBL" id="MFJ2286481.1"/>
    </source>
</evidence>
<dbReference type="RefSeq" id="WP_401232224.1">
    <property type="nucleotide sequence ID" value="NZ_JBIUVY010000010.1"/>
</dbReference>